<dbReference type="KEGG" id="strr:EKD16_12250"/>
<dbReference type="AlphaFoldDB" id="A0A4P6Q183"/>
<proteinExistence type="predicted"/>
<feature type="region of interest" description="Disordered" evidence="1">
    <location>
        <begin position="218"/>
        <end position="251"/>
    </location>
</feature>
<evidence type="ECO:0000313" key="2">
    <source>
        <dbReference type="EMBL" id="QBI54233.1"/>
    </source>
</evidence>
<keyword evidence="3" id="KW-1185">Reference proteome</keyword>
<name>A0A4P6Q183_9ACTN</name>
<organism evidence="2 3">
    <name type="scientific">Streptomonospora litoralis</name>
    <dbReference type="NCBI Taxonomy" id="2498135"/>
    <lineage>
        <taxon>Bacteria</taxon>
        <taxon>Bacillati</taxon>
        <taxon>Actinomycetota</taxon>
        <taxon>Actinomycetes</taxon>
        <taxon>Streptosporangiales</taxon>
        <taxon>Nocardiopsidaceae</taxon>
        <taxon>Streptomonospora</taxon>
    </lineage>
</organism>
<reference evidence="2 3" key="1">
    <citation type="submission" date="2019-02" db="EMBL/GenBank/DDBJ databases">
        <authorList>
            <person name="Khodamoradi S."/>
            <person name="Hahnke R.L."/>
            <person name="Kaempfer P."/>
            <person name="Schumann P."/>
            <person name="Rohde M."/>
            <person name="Steinert M."/>
            <person name="Luzhetskyy A."/>
            <person name="Wink J."/>
            <person name="Ruckert C."/>
        </authorList>
    </citation>
    <scope>NUCLEOTIDE SEQUENCE [LARGE SCALE GENOMIC DNA]</scope>
    <source>
        <strain evidence="2 3">M2</strain>
    </source>
</reference>
<feature type="compositionally biased region" description="Low complexity" evidence="1">
    <location>
        <begin position="291"/>
        <end position="300"/>
    </location>
</feature>
<feature type="region of interest" description="Disordered" evidence="1">
    <location>
        <begin position="285"/>
        <end position="309"/>
    </location>
</feature>
<evidence type="ECO:0008006" key="4">
    <source>
        <dbReference type="Google" id="ProtNLM"/>
    </source>
</evidence>
<protein>
    <recommendedName>
        <fullName evidence="4">Pyroglutamyl peptidase</fullName>
    </recommendedName>
</protein>
<evidence type="ECO:0000256" key="1">
    <source>
        <dbReference type="SAM" id="MobiDB-lite"/>
    </source>
</evidence>
<evidence type="ECO:0000313" key="3">
    <source>
        <dbReference type="Proteomes" id="UP000292235"/>
    </source>
</evidence>
<dbReference type="Gene3D" id="3.40.630.20">
    <property type="entry name" value="Peptidase C15, pyroglutamyl peptidase I-like"/>
    <property type="match status" value="1"/>
</dbReference>
<dbReference type="Proteomes" id="UP000292235">
    <property type="component" value="Chromosome"/>
</dbReference>
<dbReference type="EMBL" id="CP036455">
    <property type="protein sequence ID" value="QBI54233.1"/>
    <property type="molecule type" value="Genomic_DNA"/>
</dbReference>
<dbReference type="InterPro" id="IPR036440">
    <property type="entry name" value="Peptidase_C15-like_sf"/>
</dbReference>
<dbReference type="SUPFAM" id="SSF53182">
    <property type="entry name" value="Pyrrolidone carboxyl peptidase (pyroglutamate aminopeptidase)"/>
    <property type="match status" value="1"/>
</dbReference>
<gene>
    <name evidence="2" type="ORF">EKD16_12250</name>
</gene>
<sequence length="378" mass="39726">MTVEESRTAFAVPQAILRRSGFAAAAPLFAADLASARDAREAEGVVASHGRRLWTEAVRQSDGVPDDRYLYWARLTLSARLREWVPSFELGEAGRAALADRLEGASRGHDDLVFPPDDKLLRVVVTGFDPYGLDEDVRRSNPSGSAALALHGSDLDVGGRRAAVRSAVFPVRWRDLGAGMVERALAPHYVPGAGAVAADAVITVGQGRSEHFGLPVYNAGRRGEDPDNEGVRAPGPVPAPREAPTLDPMPEWTSSTLPRQAILEGAGGPFAVDGGTGVVEVPAAQDAPQHRSGGPTPGSRGRAGGSGDHVANEVAYRNTLLRDATGRAIPAGHVLTPVLEIDSADPEALSGPGFERDRAAIVDQLRAIVRAALEVPEG</sequence>
<accession>A0A4P6Q183</accession>